<proteinExistence type="predicted"/>
<dbReference type="CDD" id="cd16377">
    <property type="entry name" value="23S_rRNA_IVP_like"/>
    <property type="match status" value="1"/>
</dbReference>
<comment type="caution">
    <text evidence="1">The sequence shown here is derived from an EMBL/GenBank/DDBJ whole genome shotgun (WGS) entry which is preliminary data.</text>
</comment>
<dbReference type="NCBIfam" id="TIGR02436">
    <property type="entry name" value="four helix bundle protein"/>
    <property type="match status" value="1"/>
</dbReference>
<organism evidence="1 2">
    <name type="scientific">Thiocapsa imhoffii</name>
    <dbReference type="NCBI Taxonomy" id="382777"/>
    <lineage>
        <taxon>Bacteria</taxon>
        <taxon>Pseudomonadati</taxon>
        <taxon>Pseudomonadota</taxon>
        <taxon>Gammaproteobacteria</taxon>
        <taxon>Chromatiales</taxon>
        <taxon>Chromatiaceae</taxon>
        <taxon>Thiocapsa</taxon>
    </lineage>
</organism>
<reference evidence="1 2" key="1">
    <citation type="journal article" date="2020" name="Microorganisms">
        <title>Osmotic Adaptation and Compatible Solute Biosynthesis of Phototrophic Bacteria as Revealed from Genome Analyses.</title>
        <authorList>
            <person name="Imhoff J.F."/>
            <person name="Rahn T."/>
            <person name="Kunzel S."/>
            <person name="Keller A."/>
            <person name="Neulinger S.C."/>
        </authorList>
    </citation>
    <scope>NUCLEOTIDE SEQUENCE [LARGE SCALE GENOMIC DNA]</scope>
    <source>
        <strain evidence="1 2">DSM 21303</strain>
    </source>
</reference>
<dbReference type="EMBL" id="NRSD01000001">
    <property type="protein sequence ID" value="MBK1643241.1"/>
    <property type="molecule type" value="Genomic_DNA"/>
</dbReference>
<evidence type="ECO:0008006" key="3">
    <source>
        <dbReference type="Google" id="ProtNLM"/>
    </source>
</evidence>
<sequence length="122" mass="13546">MTSINSYRDLIVWKKSMDLAVMIYAETRQLPAEERYGISSQMRRAASSVAANIAEGQARRTTGEFLQSLGMARGSLAELETFIELCARLEYIALANSEALLNVCAEINKMLAALMRSLATRH</sequence>
<dbReference type="SUPFAM" id="SSF158446">
    <property type="entry name" value="IVS-encoded protein-like"/>
    <property type="match status" value="1"/>
</dbReference>
<dbReference type="PANTHER" id="PTHR38471:SF2">
    <property type="entry name" value="FOUR HELIX BUNDLE PROTEIN"/>
    <property type="match status" value="1"/>
</dbReference>
<evidence type="ECO:0000313" key="2">
    <source>
        <dbReference type="Proteomes" id="UP001138802"/>
    </source>
</evidence>
<protein>
    <recommendedName>
        <fullName evidence="3">Four helix bundle protein</fullName>
    </recommendedName>
</protein>
<dbReference type="Proteomes" id="UP001138802">
    <property type="component" value="Unassembled WGS sequence"/>
</dbReference>
<accession>A0A9X0WEV9</accession>
<dbReference type="AlphaFoldDB" id="A0A9X0WEV9"/>
<gene>
    <name evidence="1" type="ORF">CKO25_00940</name>
</gene>
<keyword evidence="2" id="KW-1185">Reference proteome</keyword>
<dbReference type="InterPro" id="IPR012657">
    <property type="entry name" value="23S_rRNA-intervening_sequence"/>
</dbReference>
<dbReference type="Gene3D" id="1.20.1440.60">
    <property type="entry name" value="23S rRNA-intervening sequence"/>
    <property type="match status" value="1"/>
</dbReference>
<dbReference type="PANTHER" id="PTHR38471">
    <property type="entry name" value="FOUR HELIX BUNDLE PROTEIN"/>
    <property type="match status" value="1"/>
</dbReference>
<evidence type="ECO:0000313" key="1">
    <source>
        <dbReference type="EMBL" id="MBK1643241.1"/>
    </source>
</evidence>
<dbReference type="InterPro" id="IPR036583">
    <property type="entry name" value="23S_rRNA_IVS_sf"/>
</dbReference>
<name>A0A9X0WEV9_9GAMM</name>
<dbReference type="Pfam" id="PF05635">
    <property type="entry name" value="23S_rRNA_IVP"/>
    <property type="match status" value="1"/>
</dbReference>